<dbReference type="GO" id="GO:0005783">
    <property type="term" value="C:endoplasmic reticulum"/>
    <property type="evidence" value="ECO:0007669"/>
    <property type="project" value="TreeGrafter"/>
</dbReference>
<dbReference type="PANTHER" id="PTHR10291">
    <property type="entry name" value="DEHYDRODOLICHYL DIPHOSPHATE SYNTHASE FAMILY MEMBER"/>
    <property type="match status" value="1"/>
</dbReference>
<evidence type="ECO:0000313" key="6">
    <source>
        <dbReference type="Proteomes" id="UP000007875"/>
    </source>
</evidence>
<evidence type="ECO:0000313" key="5">
    <source>
        <dbReference type="Ensembl" id="ENSCSAVP00000005121.1"/>
    </source>
</evidence>
<organism evidence="5 6">
    <name type="scientific">Ciona savignyi</name>
    <name type="common">Pacific transparent sea squirt</name>
    <dbReference type="NCBI Taxonomy" id="51511"/>
    <lineage>
        <taxon>Eukaryota</taxon>
        <taxon>Metazoa</taxon>
        <taxon>Chordata</taxon>
        <taxon>Tunicata</taxon>
        <taxon>Ascidiacea</taxon>
        <taxon>Phlebobranchia</taxon>
        <taxon>Cionidae</taxon>
        <taxon>Ciona</taxon>
    </lineage>
</organism>
<dbReference type="GO" id="GO:1904423">
    <property type="term" value="C:dehydrodolichyl diphosphate synthase complex"/>
    <property type="evidence" value="ECO:0007669"/>
    <property type="project" value="TreeGrafter"/>
</dbReference>
<evidence type="ECO:0000256" key="2">
    <source>
        <dbReference type="ARBA" id="ARBA00022679"/>
    </source>
</evidence>
<dbReference type="InterPro" id="IPR018520">
    <property type="entry name" value="UPP_synth-like_CS"/>
</dbReference>
<dbReference type="Gene3D" id="3.40.1180.10">
    <property type="entry name" value="Decaprenyl diphosphate synthase-like"/>
    <property type="match status" value="2"/>
</dbReference>
<dbReference type="GeneTree" id="ENSGT00390000007879"/>
<dbReference type="Pfam" id="PF01255">
    <property type="entry name" value="Prenyltransf"/>
    <property type="match status" value="2"/>
</dbReference>
<evidence type="ECO:0000256" key="4">
    <source>
        <dbReference type="RuleBase" id="RU363018"/>
    </source>
</evidence>
<dbReference type="HOGENOM" id="CLU_038505_0_4_1"/>
<dbReference type="PROSITE" id="PS01066">
    <property type="entry name" value="UPP_SYNTHASE"/>
    <property type="match status" value="1"/>
</dbReference>
<keyword evidence="2 4" id="KW-0808">Transferase</keyword>
<dbReference type="GO" id="GO:0045547">
    <property type="term" value="F:ditrans,polycis-polyprenyl diphosphate synthase [(2E,6E)-farnesyl diphosphate specific] activity"/>
    <property type="evidence" value="ECO:0007669"/>
    <property type="project" value="UniProtKB-EC"/>
</dbReference>
<evidence type="ECO:0000256" key="3">
    <source>
        <dbReference type="ARBA" id="ARBA00047353"/>
    </source>
</evidence>
<dbReference type="InterPro" id="IPR036424">
    <property type="entry name" value="UPP_synth-like_sf"/>
</dbReference>
<proteinExistence type="inferred from homology"/>
<dbReference type="Proteomes" id="UP000007875">
    <property type="component" value="Unassembled WGS sequence"/>
</dbReference>
<reference evidence="5" key="2">
    <citation type="submission" date="2025-08" db="UniProtKB">
        <authorList>
            <consortium name="Ensembl"/>
        </authorList>
    </citation>
    <scope>IDENTIFICATION</scope>
</reference>
<dbReference type="InterPro" id="IPR001441">
    <property type="entry name" value="UPP_synth-like"/>
</dbReference>
<dbReference type="CDD" id="cd00475">
    <property type="entry name" value="Cis_IPPS"/>
    <property type="match status" value="1"/>
</dbReference>
<dbReference type="STRING" id="51511.ENSCSAVP00000005121"/>
<comment type="catalytic activity">
    <reaction evidence="3">
        <text>n isopentenyl diphosphate + (2E,6E)-farnesyl diphosphate = a di-trans,poly-cis-polyprenyl diphosphate + n diphosphate</text>
        <dbReference type="Rhea" id="RHEA:53008"/>
        <dbReference type="Rhea" id="RHEA-COMP:19494"/>
        <dbReference type="ChEBI" id="CHEBI:33019"/>
        <dbReference type="ChEBI" id="CHEBI:128769"/>
        <dbReference type="ChEBI" id="CHEBI:136960"/>
        <dbReference type="ChEBI" id="CHEBI:175763"/>
        <dbReference type="EC" id="2.5.1.87"/>
    </reaction>
</comment>
<dbReference type="Ensembl" id="ENSCSAVT00000005192.1">
    <property type="protein sequence ID" value="ENSCSAVP00000005121.1"/>
    <property type="gene ID" value="ENSCSAVG00000003059.1"/>
</dbReference>
<dbReference type="InParanoid" id="H2YIH2"/>
<sequence>MALVPKEKLPWYHQFCSSVLKTGPIPKHVAFIMDGNRRYAVKKHVERIEGHSQGFDKLAEVLQWCQELGVKEVTVYAFSAENFKRSKEEVNSLMELARSKFERILKEKGKLEELGVRLCILNVCAAYTSRLEITQAVKDIKWGVEEGLLYENDITERLMDRTLQIPKVDLLIRTSGEVRLSDFLLWQSSLSYLSFLKHLWPELTVWDFYGAILLYQQSYKVIKEERELNEKEMMEEESLCEKDSLDPSEVQRKRRQRVENFITKLNEKRL</sequence>
<dbReference type="OMA" id="MAIVEYQ"/>
<dbReference type="PANTHER" id="PTHR10291:SF43">
    <property type="entry name" value="DEHYDRODOLICHYL DIPHOSPHATE SYNTHASE COMPLEX SUBUNIT DHDDS"/>
    <property type="match status" value="1"/>
</dbReference>
<dbReference type="AlphaFoldDB" id="H2YIH2"/>
<reference evidence="5" key="3">
    <citation type="submission" date="2025-09" db="UniProtKB">
        <authorList>
            <consortium name="Ensembl"/>
        </authorList>
    </citation>
    <scope>IDENTIFICATION</scope>
</reference>
<accession>H2YIH2</accession>
<dbReference type="GO" id="GO:0016094">
    <property type="term" value="P:polyprenol biosynthetic process"/>
    <property type="evidence" value="ECO:0007669"/>
    <property type="project" value="TreeGrafter"/>
</dbReference>
<dbReference type="eggNOG" id="KOG1602">
    <property type="taxonomic scope" value="Eukaryota"/>
</dbReference>
<dbReference type="EC" id="2.5.1.-" evidence="4"/>
<comment type="similarity">
    <text evidence="1 4">Belongs to the UPP synthase family.</text>
</comment>
<name>H2YIH2_CIOSA</name>
<dbReference type="SUPFAM" id="SSF64005">
    <property type="entry name" value="Undecaprenyl diphosphate synthase"/>
    <property type="match status" value="1"/>
</dbReference>
<dbReference type="NCBIfam" id="TIGR00055">
    <property type="entry name" value="uppS"/>
    <property type="match status" value="1"/>
</dbReference>
<protein>
    <recommendedName>
        <fullName evidence="4">Alkyl transferase</fullName>
        <ecNumber evidence="4">2.5.1.-</ecNumber>
    </recommendedName>
</protein>
<reference evidence="6" key="1">
    <citation type="submission" date="2003-08" db="EMBL/GenBank/DDBJ databases">
        <authorList>
            <person name="Birren B."/>
            <person name="Nusbaum C."/>
            <person name="Abebe A."/>
            <person name="Abouelleil A."/>
            <person name="Adekoya E."/>
            <person name="Ait-zahra M."/>
            <person name="Allen N."/>
            <person name="Allen T."/>
            <person name="An P."/>
            <person name="Anderson M."/>
            <person name="Anderson S."/>
            <person name="Arachchi H."/>
            <person name="Armbruster J."/>
            <person name="Bachantsang P."/>
            <person name="Baldwin J."/>
            <person name="Barry A."/>
            <person name="Bayul T."/>
            <person name="Blitshsteyn B."/>
            <person name="Bloom T."/>
            <person name="Blye J."/>
            <person name="Boguslavskiy L."/>
            <person name="Borowsky M."/>
            <person name="Boukhgalter B."/>
            <person name="Brunache A."/>
            <person name="Butler J."/>
            <person name="Calixte N."/>
            <person name="Calvo S."/>
            <person name="Camarata J."/>
            <person name="Campo K."/>
            <person name="Chang J."/>
            <person name="Cheshatsang Y."/>
            <person name="Citroen M."/>
            <person name="Collymore A."/>
            <person name="Considine T."/>
            <person name="Cook A."/>
            <person name="Cooke P."/>
            <person name="Corum B."/>
            <person name="Cuomo C."/>
            <person name="David R."/>
            <person name="Dawoe T."/>
            <person name="Degray S."/>
            <person name="Dodge S."/>
            <person name="Dooley K."/>
            <person name="Dorje P."/>
            <person name="Dorjee K."/>
            <person name="Dorris L."/>
            <person name="Duffey N."/>
            <person name="Dupes A."/>
            <person name="Elkins T."/>
            <person name="Engels R."/>
            <person name="Erickson J."/>
            <person name="Farina A."/>
            <person name="Faro S."/>
            <person name="Ferreira P."/>
            <person name="Fischer H."/>
            <person name="Fitzgerald M."/>
            <person name="Foley K."/>
            <person name="Gage D."/>
            <person name="Galagan J."/>
            <person name="Gearin G."/>
            <person name="Gnerre S."/>
            <person name="Gnirke A."/>
            <person name="Goyette A."/>
            <person name="Graham J."/>
            <person name="Grandbois E."/>
            <person name="Gyaltsen K."/>
            <person name="Hafez N."/>
            <person name="Hagopian D."/>
            <person name="Hagos B."/>
            <person name="Hall J."/>
            <person name="Hatcher B."/>
            <person name="Heller A."/>
            <person name="Higgins H."/>
            <person name="Honan T."/>
            <person name="Horn A."/>
            <person name="Houde N."/>
            <person name="Hughes L."/>
            <person name="Hulme W."/>
            <person name="Husby E."/>
            <person name="Iliev I."/>
            <person name="Jaffe D."/>
            <person name="Jones C."/>
            <person name="Kamal M."/>
            <person name="Kamat A."/>
            <person name="Kamvysselis M."/>
            <person name="Karlsson E."/>
            <person name="Kells C."/>
            <person name="Kieu A."/>
            <person name="Kisner P."/>
            <person name="Kodira C."/>
            <person name="Kulbokas E."/>
            <person name="Labutti K."/>
            <person name="Lama D."/>
            <person name="Landers T."/>
            <person name="Leger J."/>
            <person name="Levine S."/>
            <person name="Lewis D."/>
            <person name="Lewis T."/>
            <person name="Lindblad-toh K."/>
            <person name="Liu X."/>
            <person name="Lokyitsang T."/>
            <person name="Lokyitsang Y."/>
            <person name="Lucien O."/>
            <person name="Lui A."/>
            <person name="Ma L.J."/>
            <person name="Mabbitt R."/>
            <person name="Macdonald J."/>
            <person name="Maclean C."/>
            <person name="Major J."/>
            <person name="Manning J."/>
            <person name="Marabella R."/>
            <person name="Maru K."/>
            <person name="Matthews C."/>
            <person name="Mauceli E."/>
            <person name="Mccarthy M."/>
            <person name="Mcdonough S."/>
            <person name="Mcghee T."/>
            <person name="Meldrim J."/>
            <person name="Meneus L."/>
            <person name="Mesirov J."/>
            <person name="Mihalev A."/>
            <person name="Mihova T."/>
            <person name="Mikkelsen T."/>
            <person name="Mlenga V."/>
            <person name="Moru K."/>
            <person name="Mozes J."/>
            <person name="Mulrain L."/>
            <person name="Munson G."/>
            <person name="Naylor J."/>
            <person name="Newes C."/>
            <person name="Nguyen C."/>
            <person name="Nguyen N."/>
            <person name="Nguyen T."/>
            <person name="Nicol R."/>
            <person name="Nielsen C."/>
            <person name="Nizzari M."/>
            <person name="Norbu C."/>
            <person name="Norbu N."/>
            <person name="O'donnell P."/>
            <person name="Okoawo O."/>
            <person name="O'leary S."/>
            <person name="Omotosho B."/>
            <person name="O'neill K."/>
            <person name="Osman S."/>
            <person name="Parker S."/>
            <person name="Perrin D."/>
            <person name="Phunkhang P."/>
            <person name="Piqani B."/>
            <person name="Purcell S."/>
            <person name="Rachupka T."/>
            <person name="Ramasamy U."/>
            <person name="Rameau R."/>
            <person name="Ray V."/>
            <person name="Raymond C."/>
            <person name="Retta R."/>
            <person name="Richardson S."/>
            <person name="Rise C."/>
            <person name="Rodriguez J."/>
            <person name="Rogers J."/>
            <person name="Rogov P."/>
            <person name="Rutman M."/>
            <person name="Schupbach R."/>
            <person name="Seaman C."/>
            <person name="Settipalli S."/>
            <person name="Sharpe T."/>
            <person name="Sheridan J."/>
            <person name="Sherpa N."/>
            <person name="Shi J."/>
            <person name="Smirnov S."/>
            <person name="Smith C."/>
            <person name="Sougnez C."/>
            <person name="Spencer B."/>
            <person name="Stalker J."/>
            <person name="Stange-thomann N."/>
            <person name="Stavropoulos S."/>
            <person name="Stetson K."/>
            <person name="Stone C."/>
            <person name="Stone S."/>
            <person name="Stubbs M."/>
            <person name="Talamas J."/>
            <person name="Tchuinga P."/>
            <person name="Tenzing P."/>
            <person name="Tesfaye S."/>
            <person name="Theodore J."/>
            <person name="Thoulutsang Y."/>
            <person name="Topham K."/>
            <person name="Towey S."/>
            <person name="Tsamla T."/>
            <person name="Tsomo N."/>
            <person name="Vallee D."/>
            <person name="Vassiliev H."/>
            <person name="Venkataraman V."/>
            <person name="Vinson J."/>
            <person name="Vo A."/>
            <person name="Wade C."/>
            <person name="Wang S."/>
            <person name="Wangchuk T."/>
            <person name="Wangdi T."/>
            <person name="Whittaker C."/>
            <person name="Wilkinson J."/>
            <person name="Wu Y."/>
            <person name="Wyman D."/>
            <person name="Yadav S."/>
            <person name="Yang S."/>
            <person name="Yang X."/>
            <person name="Yeager S."/>
            <person name="Yee E."/>
            <person name="Young G."/>
            <person name="Zainoun J."/>
            <person name="Zembeck L."/>
            <person name="Zimmer A."/>
            <person name="Zody M."/>
            <person name="Lander E."/>
        </authorList>
    </citation>
    <scope>NUCLEOTIDE SEQUENCE [LARGE SCALE GENOMIC DNA]</scope>
</reference>
<keyword evidence="6" id="KW-1185">Reference proteome</keyword>
<evidence type="ECO:0000256" key="1">
    <source>
        <dbReference type="ARBA" id="ARBA00005432"/>
    </source>
</evidence>